<keyword evidence="11" id="KW-1185">Reference proteome</keyword>
<dbReference type="AlphaFoldDB" id="A0A9Q4KSL0"/>
<name>A0A9Q4KSL0_9EURY</name>
<evidence type="ECO:0000256" key="7">
    <source>
        <dbReference type="ARBA" id="ARBA00023141"/>
    </source>
</evidence>
<dbReference type="GO" id="GO:0004425">
    <property type="term" value="F:indole-3-glycerol-phosphate synthase activity"/>
    <property type="evidence" value="ECO:0007669"/>
    <property type="project" value="UniProtKB-EC"/>
</dbReference>
<protein>
    <recommendedName>
        <fullName evidence="3">indole-3-glycerol-phosphate synthase</fullName>
        <ecNumber evidence="3">4.1.1.48</ecNumber>
    </recommendedName>
</protein>
<dbReference type="GO" id="GO:0000162">
    <property type="term" value="P:L-tryptophan biosynthetic process"/>
    <property type="evidence" value="ECO:0007669"/>
    <property type="project" value="UniProtKB-KW"/>
</dbReference>
<evidence type="ECO:0000256" key="8">
    <source>
        <dbReference type="ARBA" id="ARBA00023239"/>
    </source>
</evidence>
<dbReference type="Pfam" id="PF00218">
    <property type="entry name" value="IGPS"/>
    <property type="match status" value="1"/>
</dbReference>
<dbReference type="PANTHER" id="PTHR22854:SF2">
    <property type="entry name" value="INDOLE-3-GLYCEROL-PHOSPHATE SYNTHASE"/>
    <property type="match status" value="1"/>
</dbReference>
<dbReference type="InterPro" id="IPR013798">
    <property type="entry name" value="Indole-3-glycerol_P_synth_dom"/>
</dbReference>
<dbReference type="InterPro" id="IPR045186">
    <property type="entry name" value="Indole-3-glycerol_P_synth"/>
</dbReference>
<dbReference type="CDD" id="cd00331">
    <property type="entry name" value="IGPS"/>
    <property type="match status" value="1"/>
</dbReference>
<evidence type="ECO:0000313" key="10">
    <source>
        <dbReference type="EMBL" id="MDE4907997.1"/>
    </source>
</evidence>
<keyword evidence="7" id="KW-0057">Aromatic amino acid biosynthesis</keyword>
<dbReference type="Gene3D" id="3.20.20.70">
    <property type="entry name" value="Aldolase class I"/>
    <property type="match status" value="1"/>
</dbReference>
<reference evidence="10" key="1">
    <citation type="submission" date="2022-01" db="EMBL/GenBank/DDBJ databases">
        <title>Draft genome of Methanogenium marinum DSM 15558.</title>
        <authorList>
            <person name="Chen S.-C."/>
            <person name="You Y.-T."/>
        </authorList>
    </citation>
    <scope>NUCLEOTIDE SEQUENCE</scope>
    <source>
        <strain evidence="10">DSM 15558</strain>
    </source>
</reference>
<dbReference type="EMBL" id="JAKELO010000002">
    <property type="protein sequence ID" value="MDE4907997.1"/>
    <property type="molecule type" value="Genomic_DNA"/>
</dbReference>
<proteinExistence type="predicted"/>
<feature type="domain" description="Indole-3-glycerol phosphate synthase" evidence="9">
    <location>
        <begin position="28"/>
        <end position="245"/>
    </location>
</feature>
<keyword evidence="8" id="KW-0456">Lyase</keyword>
<evidence type="ECO:0000256" key="1">
    <source>
        <dbReference type="ARBA" id="ARBA00001633"/>
    </source>
</evidence>
<dbReference type="GO" id="GO:0004640">
    <property type="term" value="F:phosphoribosylanthranilate isomerase activity"/>
    <property type="evidence" value="ECO:0007669"/>
    <property type="project" value="TreeGrafter"/>
</dbReference>
<dbReference type="Proteomes" id="UP001143747">
    <property type="component" value="Unassembled WGS sequence"/>
</dbReference>
<keyword evidence="4" id="KW-0028">Amino-acid biosynthesis</keyword>
<keyword evidence="6" id="KW-0822">Tryptophan biosynthesis</keyword>
<comment type="caution">
    <text evidence="10">The sequence shown here is derived from an EMBL/GenBank/DDBJ whole genome shotgun (WGS) entry which is preliminary data.</text>
</comment>
<keyword evidence="5" id="KW-0210">Decarboxylase</keyword>
<dbReference type="RefSeq" id="WP_274924636.1">
    <property type="nucleotide sequence ID" value="NZ_JAKELO010000002.1"/>
</dbReference>
<organism evidence="10 11">
    <name type="scientific">Methanogenium marinum</name>
    <dbReference type="NCBI Taxonomy" id="348610"/>
    <lineage>
        <taxon>Archaea</taxon>
        <taxon>Methanobacteriati</taxon>
        <taxon>Methanobacteriota</taxon>
        <taxon>Stenosarchaea group</taxon>
        <taxon>Methanomicrobia</taxon>
        <taxon>Methanomicrobiales</taxon>
        <taxon>Methanomicrobiaceae</taxon>
        <taxon>Methanogenium</taxon>
    </lineage>
</organism>
<evidence type="ECO:0000256" key="2">
    <source>
        <dbReference type="ARBA" id="ARBA00004696"/>
    </source>
</evidence>
<evidence type="ECO:0000256" key="5">
    <source>
        <dbReference type="ARBA" id="ARBA00022793"/>
    </source>
</evidence>
<dbReference type="EC" id="4.1.1.48" evidence="3"/>
<comment type="catalytic activity">
    <reaction evidence="1">
        <text>1-(2-carboxyphenylamino)-1-deoxy-D-ribulose 5-phosphate + H(+) = (1S,2R)-1-C-(indol-3-yl)glycerol 3-phosphate + CO2 + H2O</text>
        <dbReference type="Rhea" id="RHEA:23476"/>
        <dbReference type="ChEBI" id="CHEBI:15377"/>
        <dbReference type="ChEBI" id="CHEBI:15378"/>
        <dbReference type="ChEBI" id="CHEBI:16526"/>
        <dbReference type="ChEBI" id="CHEBI:58613"/>
        <dbReference type="ChEBI" id="CHEBI:58866"/>
        <dbReference type="EC" id="4.1.1.48"/>
    </reaction>
</comment>
<accession>A0A9Q4KSL0</accession>
<evidence type="ECO:0000259" key="9">
    <source>
        <dbReference type="Pfam" id="PF00218"/>
    </source>
</evidence>
<evidence type="ECO:0000256" key="6">
    <source>
        <dbReference type="ARBA" id="ARBA00022822"/>
    </source>
</evidence>
<dbReference type="PANTHER" id="PTHR22854">
    <property type="entry name" value="TRYPTOPHAN BIOSYNTHESIS PROTEIN"/>
    <property type="match status" value="1"/>
</dbReference>
<evidence type="ECO:0000256" key="4">
    <source>
        <dbReference type="ARBA" id="ARBA00022605"/>
    </source>
</evidence>
<dbReference type="InterPro" id="IPR013785">
    <property type="entry name" value="Aldolase_TIM"/>
</dbReference>
<gene>
    <name evidence="10" type="ORF">L0665_05165</name>
</gene>
<evidence type="ECO:0000256" key="3">
    <source>
        <dbReference type="ARBA" id="ARBA00012362"/>
    </source>
</evidence>
<dbReference type="SUPFAM" id="SSF51366">
    <property type="entry name" value="Ribulose-phoshate binding barrel"/>
    <property type="match status" value="1"/>
</dbReference>
<comment type="pathway">
    <text evidence="2">Amino-acid biosynthesis; L-tryptophan biosynthesis; L-tryptophan from chorismate: step 4/5.</text>
</comment>
<evidence type="ECO:0000313" key="11">
    <source>
        <dbReference type="Proteomes" id="UP001143747"/>
    </source>
</evidence>
<sequence>MILDDIIQKTALRSPEPAPRGMTNNCPLSLKEAITSVQGRHAVIAEIKFSSPSRGMIRERTNPGKIAEEYRKGGCVALSVLTEPDFFGGRAEDIAAVKDAVSLPVLRKDFIIDMCQIEETKALGADAVLLIAGLLEERLCDFVSAAYAAGLEPLVEVHTPDEVTMALASGAEIIGINNRDLRTMQVMPETTAALAGSIRDAGRLVVSMSGIGGQEDIRRLSSHADAFLVGTALMSAEDPRTVLEEFVCA</sequence>
<dbReference type="InterPro" id="IPR011060">
    <property type="entry name" value="RibuloseP-bd_barrel"/>
</dbReference>